<accession>A0A443S234</accession>
<name>A0A443S234_9ACAR</name>
<dbReference type="EMBL" id="NCKV01011750">
    <property type="protein sequence ID" value="RWS21554.1"/>
    <property type="molecule type" value="Genomic_DNA"/>
</dbReference>
<dbReference type="SMART" id="SM00327">
    <property type="entry name" value="VWA"/>
    <property type="match status" value="1"/>
</dbReference>
<dbReference type="PROSITE" id="PS50234">
    <property type="entry name" value="VWFA"/>
    <property type="match status" value="1"/>
</dbReference>
<keyword evidence="3" id="KW-1185">Reference proteome</keyword>
<dbReference type="InterPro" id="IPR036465">
    <property type="entry name" value="vWFA_dom_sf"/>
</dbReference>
<gene>
    <name evidence="2" type="ORF">B4U80_11828</name>
</gene>
<evidence type="ECO:0000259" key="1">
    <source>
        <dbReference type="PROSITE" id="PS50234"/>
    </source>
</evidence>
<protein>
    <submittedName>
        <fullName evidence="2">VWA domain-containing protein-like protein</fullName>
    </submittedName>
</protein>
<organism evidence="2 3">
    <name type="scientific">Leptotrombidium deliense</name>
    <dbReference type="NCBI Taxonomy" id="299467"/>
    <lineage>
        <taxon>Eukaryota</taxon>
        <taxon>Metazoa</taxon>
        <taxon>Ecdysozoa</taxon>
        <taxon>Arthropoda</taxon>
        <taxon>Chelicerata</taxon>
        <taxon>Arachnida</taxon>
        <taxon>Acari</taxon>
        <taxon>Acariformes</taxon>
        <taxon>Trombidiformes</taxon>
        <taxon>Prostigmata</taxon>
        <taxon>Anystina</taxon>
        <taxon>Parasitengona</taxon>
        <taxon>Trombiculoidea</taxon>
        <taxon>Trombiculidae</taxon>
        <taxon>Leptotrombidium</taxon>
    </lineage>
</organism>
<dbReference type="OrthoDB" id="6495157at2759"/>
<evidence type="ECO:0000313" key="3">
    <source>
        <dbReference type="Proteomes" id="UP000288716"/>
    </source>
</evidence>
<dbReference type="GO" id="GO:0032991">
    <property type="term" value="C:protein-containing complex"/>
    <property type="evidence" value="ECO:0007669"/>
    <property type="project" value="UniProtKB-ARBA"/>
</dbReference>
<dbReference type="Pfam" id="PF00092">
    <property type="entry name" value="VWA"/>
    <property type="match status" value="1"/>
</dbReference>
<dbReference type="AlphaFoldDB" id="A0A443S234"/>
<dbReference type="Proteomes" id="UP000288716">
    <property type="component" value="Unassembled WGS sequence"/>
</dbReference>
<dbReference type="VEuPathDB" id="VectorBase:LDEU010486"/>
<evidence type="ECO:0000313" key="2">
    <source>
        <dbReference type="EMBL" id="RWS21554.1"/>
    </source>
</evidence>
<proteinExistence type="predicted"/>
<comment type="caution">
    <text evidence="2">The sequence shown here is derived from an EMBL/GenBank/DDBJ whole genome shotgun (WGS) entry which is preliminary data.</text>
</comment>
<dbReference type="CDD" id="cd00198">
    <property type="entry name" value="vWFA"/>
    <property type="match status" value="1"/>
</dbReference>
<reference evidence="2 3" key="1">
    <citation type="journal article" date="2018" name="Gigascience">
        <title>Genomes of trombidid mites reveal novel predicted allergens and laterally-transferred genes associated with secondary metabolism.</title>
        <authorList>
            <person name="Dong X."/>
            <person name="Chaisiri K."/>
            <person name="Xia D."/>
            <person name="Armstrong S.D."/>
            <person name="Fang Y."/>
            <person name="Donnelly M.J."/>
            <person name="Kadowaki T."/>
            <person name="McGarry J.W."/>
            <person name="Darby A.C."/>
            <person name="Makepeace B.L."/>
        </authorList>
    </citation>
    <scope>NUCLEOTIDE SEQUENCE [LARGE SCALE GENOMIC DNA]</scope>
    <source>
        <strain evidence="2">UoL-UT</strain>
    </source>
</reference>
<feature type="domain" description="VWFA" evidence="1">
    <location>
        <begin position="4"/>
        <end position="139"/>
    </location>
</feature>
<dbReference type="SUPFAM" id="SSF53300">
    <property type="entry name" value="vWA-like"/>
    <property type="match status" value="1"/>
</dbReference>
<dbReference type="Gene3D" id="3.40.50.410">
    <property type="entry name" value="von Willebrand factor, type A domain"/>
    <property type="match status" value="1"/>
</dbReference>
<sequence length="197" mass="22964">MKTLICLIIDESGSMEQNRTEIVNGYNRFIQQQAKINEEAKFYLIKFNNIVTAHFSHRPLNNVPLMTNQMYNPRGGTRLYDAINYGVNEVDKYKKNDDRVIIVILTDGEDNHSDKRESDIKELIQYKRSRGDWSFIYIGECAQQFAERVGISPENAADFLHDNIDENFKRASTAVKNFRLNRSRSCSNLLDYLYMCV</sequence>
<dbReference type="InterPro" id="IPR002035">
    <property type="entry name" value="VWF_A"/>
</dbReference>